<feature type="region of interest" description="Disordered" evidence="1">
    <location>
        <begin position="50"/>
        <end position="111"/>
    </location>
</feature>
<evidence type="ECO:0008006" key="5">
    <source>
        <dbReference type="Google" id="ProtNLM"/>
    </source>
</evidence>
<evidence type="ECO:0000313" key="3">
    <source>
        <dbReference type="EMBL" id="WUM20047.1"/>
    </source>
</evidence>
<feature type="compositionally biased region" description="Low complexity" evidence="1">
    <location>
        <begin position="50"/>
        <end position="103"/>
    </location>
</feature>
<dbReference type="KEGG" id="whr:OG579_20560"/>
<sequence>MTDVPEPPRRPNPSRGALVLVGILALAFVIGLAAVIGYVVLGRSSTAGTFPTGAPAASVTTTATTPDGTSETLSSVPSASASPSSSSSRSSSSPSRAPVTTASGAPQGSTPCPIRYARTGLYRASSVGNSATSCGFAEEVRIAYARSGRPGQLPRPISATSPETGETIRMMCAAEGPTVTCTGGDDAVVYLY</sequence>
<keyword evidence="2" id="KW-0472">Membrane</keyword>
<keyword evidence="2" id="KW-1133">Transmembrane helix</keyword>
<evidence type="ECO:0000256" key="1">
    <source>
        <dbReference type="SAM" id="MobiDB-lite"/>
    </source>
</evidence>
<dbReference type="AlphaFoldDB" id="A0AAU4K218"/>
<feature type="transmembrane region" description="Helical" evidence="2">
    <location>
        <begin position="17"/>
        <end position="41"/>
    </location>
</feature>
<keyword evidence="2" id="KW-0812">Transmembrane</keyword>
<reference evidence="3 4" key="1">
    <citation type="submission" date="2022-10" db="EMBL/GenBank/DDBJ databases">
        <title>The complete genomes of actinobacterial strains from the NBC collection.</title>
        <authorList>
            <person name="Joergensen T.S."/>
            <person name="Alvarez Arevalo M."/>
            <person name="Sterndorff E.B."/>
            <person name="Faurdal D."/>
            <person name="Vuksanovic O."/>
            <person name="Mourched A.-S."/>
            <person name="Charusanti P."/>
            <person name="Shaw S."/>
            <person name="Blin K."/>
            <person name="Weber T."/>
        </authorList>
    </citation>
    <scope>NUCLEOTIDE SEQUENCE [LARGE SCALE GENOMIC DNA]</scope>
    <source>
        <strain evidence="3 4">NBC_00319</strain>
    </source>
</reference>
<protein>
    <recommendedName>
        <fullName evidence="5">Serine/threonine protein kinase</fullName>
    </recommendedName>
</protein>
<dbReference type="EMBL" id="CP108021">
    <property type="protein sequence ID" value="WUM20047.1"/>
    <property type="molecule type" value="Genomic_DNA"/>
</dbReference>
<keyword evidence="4" id="KW-1185">Reference proteome</keyword>
<name>A0AAU4K218_9NOCA</name>
<gene>
    <name evidence="3" type="ORF">OG579_20560</name>
</gene>
<accession>A0AAU4K218</accession>
<evidence type="ECO:0000256" key="2">
    <source>
        <dbReference type="SAM" id="Phobius"/>
    </source>
</evidence>
<proteinExistence type="predicted"/>
<organism evidence="3 4">
    <name type="scientific">Williamsia herbipolensis</name>
    <dbReference type="NCBI Taxonomy" id="1603258"/>
    <lineage>
        <taxon>Bacteria</taxon>
        <taxon>Bacillati</taxon>
        <taxon>Actinomycetota</taxon>
        <taxon>Actinomycetes</taxon>
        <taxon>Mycobacteriales</taxon>
        <taxon>Nocardiaceae</taxon>
        <taxon>Williamsia</taxon>
    </lineage>
</organism>
<dbReference type="RefSeq" id="WP_328857465.1">
    <property type="nucleotide sequence ID" value="NZ_CP108021.1"/>
</dbReference>
<dbReference type="Proteomes" id="UP001432128">
    <property type="component" value="Chromosome"/>
</dbReference>
<evidence type="ECO:0000313" key="4">
    <source>
        <dbReference type="Proteomes" id="UP001432128"/>
    </source>
</evidence>